<feature type="non-terminal residue" evidence="2">
    <location>
        <position position="547"/>
    </location>
</feature>
<evidence type="ECO:0000313" key="2">
    <source>
        <dbReference type="EMBL" id="CAA9373142.1"/>
    </source>
</evidence>
<dbReference type="AlphaFoldDB" id="A0A6J4MZE0"/>
<feature type="region of interest" description="Disordered" evidence="1">
    <location>
        <begin position="381"/>
        <end position="433"/>
    </location>
</feature>
<sequence length="547" mass="58609">DRRPCDRARSAAYPGPLDHGRRQSAAHRPATTGRTRAAGGPRHRVAGHRSGHPAGRFPPPLEPRDAAPVRVRRDVLRQGRLVALAARLCPELGRGRRQGDPERAVVPRPADRRPDHGRPPRCRQVADRARRAAARLRASRLAHRERRRRHADGAGHGAAGAPAHRLDAARRGGRAPALPRRPALRALPAGPPGHLRRVLPPQRGVVPGRRPGLDPGPPGRFGGPDQAAPVAAVAARRGAVVRVGDLVQVDRAGPARRLRAPRRAVGHRRPALPRGAACLPALRAGRWRPGVPLPGRRRLRRLPHVVGRLAGQRRRLRGRAGAEQLRDLLGRLHQEGSRRLLPLLVPGAPQPVALPPRRLGVPHDGAGRRHALLPVGAAELAGDAPPGGRGHRARHPSRGPGVRGAVGQHLHPGGDPARHADPVVGRGAGPLPRRVRLARPTGLEVRRGAGRPADDLGAVLPGGRPADLLVLRDRHAAVHDHRDLPAAGPVARSGERLDQATDGRHDHRRDVRGPRRAALRLAVAGVHLRPVEHPGVARPHLVPVLDL</sequence>
<dbReference type="GO" id="GO:0016757">
    <property type="term" value="F:glycosyltransferase activity"/>
    <property type="evidence" value="ECO:0007669"/>
    <property type="project" value="UniProtKB-KW"/>
</dbReference>
<dbReference type="EMBL" id="CADCUK010000102">
    <property type="protein sequence ID" value="CAA9373142.1"/>
    <property type="molecule type" value="Genomic_DNA"/>
</dbReference>
<gene>
    <name evidence="2" type="ORF">AVDCRST_MAG47-1432</name>
</gene>
<organism evidence="2">
    <name type="scientific">uncultured Nocardioidaceae bacterium</name>
    <dbReference type="NCBI Taxonomy" id="253824"/>
    <lineage>
        <taxon>Bacteria</taxon>
        <taxon>Bacillati</taxon>
        <taxon>Actinomycetota</taxon>
        <taxon>Actinomycetes</taxon>
        <taxon>Propionibacteriales</taxon>
        <taxon>Nocardioidaceae</taxon>
        <taxon>environmental samples</taxon>
    </lineage>
</organism>
<feature type="region of interest" description="Disordered" evidence="1">
    <location>
        <begin position="1"/>
        <end position="66"/>
    </location>
</feature>
<feature type="compositionally biased region" description="Low complexity" evidence="1">
    <location>
        <begin position="198"/>
        <end position="210"/>
    </location>
</feature>
<feature type="compositionally biased region" description="Low complexity" evidence="1">
    <location>
        <begin position="174"/>
        <end position="188"/>
    </location>
</feature>
<proteinExistence type="predicted"/>
<keyword evidence="2" id="KW-0808">Transferase</keyword>
<feature type="region of interest" description="Disordered" evidence="1">
    <location>
        <begin position="485"/>
        <end position="512"/>
    </location>
</feature>
<evidence type="ECO:0000256" key="1">
    <source>
        <dbReference type="SAM" id="MobiDB-lite"/>
    </source>
</evidence>
<feature type="compositionally biased region" description="Basic and acidic residues" evidence="1">
    <location>
        <begin position="93"/>
        <end position="130"/>
    </location>
</feature>
<feature type="compositionally biased region" description="Basic residues" evidence="1">
    <location>
        <begin position="41"/>
        <end position="51"/>
    </location>
</feature>
<feature type="compositionally biased region" description="Basic residues" evidence="1">
    <location>
        <begin position="131"/>
        <end position="150"/>
    </location>
</feature>
<protein>
    <submittedName>
        <fullName evidence="2">Protein-O-mannosyltransferase</fullName>
    </submittedName>
</protein>
<feature type="non-terminal residue" evidence="2">
    <location>
        <position position="1"/>
    </location>
</feature>
<feature type="region of interest" description="Disordered" evidence="1">
    <location>
        <begin position="93"/>
        <end position="220"/>
    </location>
</feature>
<accession>A0A6J4MZE0</accession>
<keyword evidence="2" id="KW-0328">Glycosyltransferase</keyword>
<name>A0A6J4MZE0_9ACTN</name>
<feature type="compositionally biased region" description="Basic and acidic residues" evidence="1">
    <location>
        <begin position="493"/>
        <end position="512"/>
    </location>
</feature>
<reference evidence="2" key="1">
    <citation type="submission" date="2020-02" db="EMBL/GenBank/DDBJ databases">
        <authorList>
            <person name="Meier V. D."/>
        </authorList>
    </citation>
    <scope>NUCLEOTIDE SEQUENCE</scope>
    <source>
        <strain evidence="2">AVDCRST_MAG47</strain>
    </source>
</reference>